<dbReference type="GO" id="GO:0005829">
    <property type="term" value="C:cytosol"/>
    <property type="evidence" value="ECO:0007669"/>
    <property type="project" value="TreeGrafter"/>
</dbReference>
<feature type="transmembrane region" description="Helical" evidence="6">
    <location>
        <begin position="372"/>
        <end position="398"/>
    </location>
</feature>
<dbReference type="SUPFAM" id="SSF51735">
    <property type="entry name" value="NAD(P)-binding Rossmann-fold domains"/>
    <property type="match status" value="1"/>
</dbReference>
<feature type="domain" description="G-protein coupled receptors family 1 profile" evidence="7">
    <location>
        <begin position="217"/>
        <end position="472"/>
    </location>
</feature>
<sequence length="525" mass="59864">MRNQTKRFSFMGQVGIAAVQLARSLGMRVIGTASSEQGLQAIRDQGADLAFNHKQEGYLKEIANACIDNEGVDLILEMLANVNLNADLQLLKSCVGRAVVIGNRGTVDINPRLLMAKETSICGVTLFSSSEEEFQMINAYLQQGLKFGHLRPLLGKIYPLEQAAQAQTDVISNHGTSHLASQMDTVTTQSSMIINFTNASCSTPLLWSQKDIDSRKSRLAVCIIAVFTHAIFWLQPIFCSTVRQKSMQWIYAYLVTDIFLVFRFFFTYIVRTTTTDCEPDPAWMTFICYFEATFDNYFNVLEVYMLLALNICRYIQIAYNKNVYEHYKTHLICAHLGIYLGTAISLVIQFVLEWAQLLIIFRSSCQVTYTNIYIQVFNIITAFALPILLNVVVIYMSVRHVRLTSTLQRATHVSAREKYNRTLVIQFLIFYLIWVSLWSPNVILYQVSGGQDLSNTFRLLNFIEIALDPIILAALDVRFWQAWQRCWKYMKARVWQHGPSLAQIQPTTRINTLSAKTPQLRTTAC</sequence>
<comment type="caution">
    <text evidence="8">The sequence shown here is derived from an EMBL/GenBank/DDBJ whole genome shotgun (WGS) entry which is preliminary data.</text>
</comment>
<feature type="transmembrane region" description="Helical" evidence="6">
    <location>
        <begin position="250"/>
        <end position="270"/>
    </location>
</feature>
<dbReference type="GO" id="GO:0003960">
    <property type="term" value="F:quinone reductase (NADPH) activity"/>
    <property type="evidence" value="ECO:0007669"/>
    <property type="project" value="TreeGrafter"/>
</dbReference>
<dbReference type="GO" id="GO:0016020">
    <property type="term" value="C:membrane"/>
    <property type="evidence" value="ECO:0007669"/>
    <property type="project" value="UniProtKB-SubCell"/>
</dbReference>
<evidence type="ECO:0000256" key="4">
    <source>
        <dbReference type="ARBA" id="ARBA00022989"/>
    </source>
</evidence>
<keyword evidence="5 6" id="KW-0472">Membrane</keyword>
<dbReference type="InterPro" id="IPR051603">
    <property type="entry name" value="Zinc-ADH_QOR/CCCR"/>
</dbReference>
<evidence type="ECO:0000256" key="5">
    <source>
        <dbReference type="ARBA" id="ARBA00023136"/>
    </source>
</evidence>
<evidence type="ECO:0000256" key="1">
    <source>
        <dbReference type="ARBA" id="ARBA00004370"/>
    </source>
</evidence>
<dbReference type="Gene3D" id="3.40.50.720">
    <property type="entry name" value="NAD(P)-binding Rossmann-like Domain"/>
    <property type="match status" value="1"/>
</dbReference>
<comment type="subcellular location">
    <subcellularLocation>
        <location evidence="1">Membrane</location>
    </subcellularLocation>
</comment>
<dbReference type="InterPro" id="IPR017452">
    <property type="entry name" value="GPCR_Rhodpsn_7TM"/>
</dbReference>
<dbReference type="AlphaFoldDB" id="A0A814W330"/>
<evidence type="ECO:0000256" key="3">
    <source>
        <dbReference type="ARBA" id="ARBA00022857"/>
    </source>
</evidence>
<evidence type="ECO:0000256" key="6">
    <source>
        <dbReference type="SAM" id="Phobius"/>
    </source>
</evidence>
<dbReference type="PANTHER" id="PTHR44154">
    <property type="entry name" value="QUINONE OXIDOREDUCTASE"/>
    <property type="match status" value="1"/>
</dbReference>
<accession>A0A814W330</accession>
<protein>
    <recommendedName>
        <fullName evidence="7">G-protein coupled receptors family 1 profile domain-containing protein</fullName>
    </recommendedName>
</protein>
<keyword evidence="2 6" id="KW-0812">Transmembrane</keyword>
<dbReference type="Gene3D" id="3.90.180.10">
    <property type="entry name" value="Medium-chain alcohol dehydrogenases, catalytic domain"/>
    <property type="match status" value="1"/>
</dbReference>
<feature type="transmembrane region" description="Helical" evidence="6">
    <location>
        <begin position="331"/>
        <end position="352"/>
    </location>
</feature>
<dbReference type="Proteomes" id="UP000663828">
    <property type="component" value="Unassembled WGS sequence"/>
</dbReference>
<dbReference type="SUPFAM" id="SSF81321">
    <property type="entry name" value="Family A G protein-coupled receptor-like"/>
    <property type="match status" value="1"/>
</dbReference>
<dbReference type="InterPro" id="IPR036291">
    <property type="entry name" value="NAD(P)-bd_dom_sf"/>
</dbReference>
<feature type="transmembrane region" description="Helical" evidence="6">
    <location>
        <begin position="459"/>
        <end position="480"/>
    </location>
</feature>
<dbReference type="EMBL" id="CAJNOR010001784">
    <property type="protein sequence ID" value="CAF1198607.1"/>
    <property type="molecule type" value="Genomic_DNA"/>
</dbReference>
<reference evidence="8" key="1">
    <citation type="submission" date="2021-02" db="EMBL/GenBank/DDBJ databases">
        <authorList>
            <person name="Nowell W R."/>
        </authorList>
    </citation>
    <scope>NUCLEOTIDE SEQUENCE</scope>
</reference>
<dbReference type="InterPro" id="IPR013149">
    <property type="entry name" value="ADH-like_C"/>
</dbReference>
<keyword evidence="3" id="KW-0521">NADP</keyword>
<dbReference type="Pfam" id="PF00107">
    <property type="entry name" value="ADH_zinc_N"/>
    <property type="match status" value="1"/>
</dbReference>
<feature type="transmembrane region" description="Helical" evidence="6">
    <location>
        <begin position="218"/>
        <end position="238"/>
    </location>
</feature>
<dbReference type="PANTHER" id="PTHR44154:SF1">
    <property type="entry name" value="QUINONE OXIDOREDUCTASE"/>
    <property type="match status" value="1"/>
</dbReference>
<evidence type="ECO:0000256" key="2">
    <source>
        <dbReference type="ARBA" id="ARBA00022692"/>
    </source>
</evidence>
<proteinExistence type="predicted"/>
<dbReference type="PROSITE" id="PS50262">
    <property type="entry name" value="G_PROTEIN_RECEP_F1_2"/>
    <property type="match status" value="1"/>
</dbReference>
<evidence type="ECO:0000313" key="8">
    <source>
        <dbReference type="EMBL" id="CAF1198607.1"/>
    </source>
</evidence>
<dbReference type="FunFam" id="3.40.50.720:FF:000244">
    <property type="entry name" value="quinone oxidoreductase"/>
    <property type="match status" value="1"/>
</dbReference>
<dbReference type="GO" id="GO:0070402">
    <property type="term" value="F:NADPH binding"/>
    <property type="evidence" value="ECO:0007669"/>
    <property type="project" value="TreeGrafter"/>
</dbReference>
<dbReference type="Gene3D" id="1.20.1070.10">
    <property type="entry name" value="Rhodopsin 7-helix transmembrane proteins"/>
    <property type="match status" value="1"/>
</dbReference>
<evidence type="ECO:0000259" key="7">
    <source>
        <dbReference type="PROSITE" id="PS50262"/>
    </source>
</evidence>
<evidence type="ECO:0000313" key="9">
    <source>
        <dbReference type="Proteomes" id="UP000663828"/>
    </source>
</evidence>
<gene>
    <name evidence="8" type="ORF">XAT740_LOCUS23542</name>
</gene>
<keyword evidence="4 6" id="KW-1133">Transmembrane helix</keyword>
<keyword evidence="9" id="KW-1185">Reference proteome</keyword>
<dbReference type="GO" id="GO:0003730">
    <property type="term" value="F:mRNA 3'-UTR binding"/>
    <property type="evidence" value="ECO:0007669"/>
    <property type="project" value="TreeGrafter"/>
</dbReference>
<feature type="transmembrane region" description="Helical" evidence="6">
    <location>
        <begin position="419"/>
        <end position="439"/>
    </location>
</feature>
<organism evidence="8 9">
    <name type="scientific">Adineta ricciae</name>
    <name type="common">Rotifer</name>
    <dbReference type="NCBI Taxonomy" id="249248"/>
    <lineage>
        <taxon>Eukaryota</taxon>
        <taxon>Metazoa</taxon>
        <taxon>Spiralia</taxon>
        <taxon>Gnathifera</taxon>
        <taxon>Rotifera</taxon>
        <taxon>Eurotatoria</taxon>
        <taxon>Bdelloidea</taxon>
        <taxon>Adinetida</taxon>
        <taxon>Adinetidae</taxon>
        <taxon>Adineta</taxon>
    </lineage>
</organism>
<name>A0A814W330_ADIRI</name>